<gene>
    <name evidence="2" type="ORF">WCV65_03675</name>
</gene>
<evidence type="ECO:0000313" key="3">
    <source>
        <dbReference type="Proteomes" id="UP001377337"/>
    </source>
</evidence>
<feature type="domain" description="N-acetyltransferase" evidence="1">
    <location>
        <begin position="9"/>
        <end position="143"/>
    </location>
</feature>
<dbReference type="EC" id="2.3.1.-" evidence="2"/>
<dbReference type="InterPro" id="IPR041496">
    <property type="entry name" value="YitH/HolE_GNAT"/>
</dbReference>
<dbReference type="Pfam" id="PF18014">
    <property type="entry name" value="Acetyltransf_18"/>
    <property type="match status" value="1"/>
</dbReference>
<dbReference type="Proteomes" id="UP001377337">
    <property type="component" value="Chromosome"/>
</dbReference>
<dbReference type="CDD" id="cd04301">
    <property type="entry name" value="NAT_SF"/>
    <property type="match status" value="1"/>
</dbReference>
<dbReference type="Pfam" id="PF13673">
    <property type="entry name" value="Acetyltransf_10"/>
    <property type="match status" value="1"/>
</dbReference>
<name>A0ABZ2NIK1_9BACI</name>
<dbReference type="EMBL" id="CP147407">
    <property type="protein sequence ID" value="WXB97614.1"/>
    <property type="molecule type" value="Genomic_DNA"/>
</dbReference>
<accession>A0ABZ2NIK1</accession>
<dbReference type="InterPro" id="IPR016181">
    <property type="entry name" value="Acyl_CoA_acyltransferase"/>
</dbReference>
<dbReference type="PROSITE" id="PS51186">
    <property type="entry name" value="GNAT"/>
    <property type="match status" value="1"/>
</dbReference>
<dbReference type="InterPro" id="IPR052729">
    <property type="entry name" value="Acyl/Acetyltrans_Enzymes"/>
</dbReference>
<dbReference type="PANTHER" id="PTHR47237:SF2">
    <property type="entry name" value="BLL4206 PROTEIN"/>
    <property type="match status" value="1"/>
</dbReference>
<dbReference type="SUPFAM" id="SSF55729">
    <property type="entry name" value="Acyl-CoA N-acyltransferases (Nat)"/>
    <property type="match status" value="1"/>
</dbReference>
<protein>
    <submittedName>
        <fullName evidence="2">GNAT family N-acetyltransferase</fullName>
        <ecNumber evidence="2">2.3.1.-</ecNumber>
    </submittedName>
</protein>
<dbReference type="Gene3D" id="3.40.630.90">
    <property type="match status" value="1"/>
</dbReference>
<keyword evidence="2" id="KW-0012">Acyltransferase</keyword>
<dbReference type="InterPro" id="IPR000182">
    <property type="entry name" value="GNAT_dom"/>
</dbReference>
<reference evidence="2 3" key="1">
    <citation type="submission" date="2024-02" db="EMBL/GenBank/DDBJ databases">
        <title>Seven novel Bacillus-like species.</title>
        <authorList>
            <person name="Liu G."/>
        </authorList>
    </citation>
    <scope>NUCLEOTIDE SEQUENCE [LARGE SCALE GENOMIC DNA]</scope>
    <source>
        <strain evidence="2 3">FJAT-52054</strain>
    </source>
</reference>
<evidence type="ECO:0000259" key="1">
    <source>
        <dbReference type="PROSITE" id="PS51186"/>
    </source>
</evidence>
<proteinExistence type="predicted"/>
<dbReference type="RefSeq" id="WP_338780164.1">
    <property type="nucleotide sequence ID" value="NZ_CP147407.1"/>
</dbReference>
<dbReference type="GO" id="GO:0016746">
    <property type="term" value="F:acyltransferase activity"/>
    <property type="evidence" value="ECO:0007669"/>
    <property type="project" value="UniProtKB-KW"/>
</dbReference>
<dbReference type="Gene3D" id="3.40.630.30">
    <property type="match status" value="1"/>
</dbReference>
<sequence>MVTYSKNHLKLHIFGENDIEGLISLSQSVGWDYDGSDIQTILSCGKIFGHKNEFDQIVSSAAIIPYDTDLASIGMVIVNPGYRGQGLGKDTTKACINSVSNQTSIMLIATPEGKPMYEKMGFKVVGDVHKFICNNYVPSNGFPDEGLKAEALQEADLDKVFELDKNAFGDFRRKFLTNRIKQSHQSLVLRNEMGSVLGFGLSVLGPCHLILGPIVAPNDSAAAYLLNQLALNHKGKLRIDLPPRDETFMNHLRNSGFEKVSQPPIMIINSERMPTRNNHLYGIAAQVFG</sequence>
<keyword evidence="2" id="KW-0808">Transferase</keyword>
<organism evidence="2 3">
    <name type="scientific">Metabacillus sediminis</name>
    <dbReference type="NCBI Taxonomy" id="3117746"/>
    <lineage>
        <taxon>Bacteria</taxon>
        <taxon>Bacillati</taxon>
        <taxon>Bacillota</taxon>
        <taxon>Bacilli</taxon>
        <taxon>Bacillales</taxon>
        <taxon>Bacillaceae</taxon>
        <taxon>Metabacillus</taxon>
    </lineage>
</organism>
<keyword evidence="3" id="KW-1185">Reference proteome</keyword>
<dbReference type="PANTHER" id="PTHR47237">
    <property type="entry name" value="SLL0310 PROTEIN"/>
    <property type="match status" value="1"/>
</dbReference>
<evidence type="ECO:0000313" key="2">
    <source>
        <dbReference type="EMBL" id="WXB97614.1"/>
    </source>
</evidence>